<proteinExistence type="predicted"/>
<comment type="caution">
    <text evidence="1">The sequence shown here is derived from an EMBL/GenBank/DDBJ whole genome shotgun (WGS) entry which is preliminary data.</text>
</comment>
<keyword evidence="2" id="KW-1185">Reference proteome</keyword>
<evidence type="ECO:0000313" key="1">
    <source>
        <dbReference type="EMBL" id="EET58191.1"/>
    </source>
</evidence>
<accession>C6LMG5</accession>
<protein>
    <submittedName>
        <fullName evidence="1">Uncharacterized protein</fullName>
    </submittedName>
</protein>
<organism evidence="1 2">
    <name type="scientific">Marvinbryantia formatexigens DSM 14469</name>
    <dbReference type="NCBI Taxonomy" id="478749"/>
    <lineage>
        <taxon>Bacteria</taxon>
        <taxon>Bacillati</taxon>
        <taxon>Bacillota</taxon>
        <taxon>Clostridia</taxon>
        <taxon>Lachnospirales</taxon>
        <taxon>Lachnospiraceae</taxon>
        <taxon>Marvinbryantia</taxon>
    </lineage>
</organism>
<name>C6LMG5_9FIRM</name>
<dbReference type="AlphaFoldDB" id="C6LMG5"/>
<sequence>MISWTESASDDGIKESGRWREEIQMTRQSSDIDVAEAVAIRPSQTDVRQIMRF</sequence>
<dbReference type="EMBL" id="ACCL02000043">
    <property type="protein sequence ID" value="EET58191.1"/>
    <property type="molecule type" value="Genomic_DNA"/>
</dbReference>
<reference evidence="1" key="1">
    <citation type="submission" date="2009-07" db="EMBL/GenBank/DDBJ databases">
        <authorList>
            <person name="Weinstock G."/>
            <person name="Sodergren E."/>
            <person name="Clifton S."/>
            <person name="Fulton L."/>
            <person name="Fulton B."/>
            <person name="Courtney L."/>
            <person name="Fronick C."/>
            <person name="Harrison M."/>
            <person name="Strong C."/>
            <person name="Farmer C."/>
            <person name="Delahaunty K."/>
            <person name="Markovic C."/>
            <person name="Hall O."/>
            <person name="Minx P."/>
            <person name="Tomlinson C."/>
            <person name="Mitreva M."/>
            <person name="Nelson J."/>
            <person name="Hou S."/>
            <person name="Wollam A."/>
            <person name="Pepin K.H."/>
            <person name="Johnson M."/>
            <person name="Bhonagiri V."/>
            <person name="Nash W.E."/>
            <person name="Warren W."/>
            <person name="Chinwalla A."/>
            <person name="Mardis E.R."/>
            <person name="Wilson R.K."/>
        </authorList>
    </citation>
    <scope>NUCLEOTIDE SEQUENCE [LARGE SCALE GENOMIC DNA]</scope>
    <source>
        <strain evidence="1">DSM 14469</strain>
    </source>
</reference>
<evidence type="ECO:0000313" key="2">
    <source>
        <dbReference type="Proteomes" id="UP000005561"/>
    </source>
</evidence>
<dbReference type="Proteomes" id="UP000005561">
    <property type="component" value="Unassembled WGS sequence"/>
</dbReference>
<gene>
    <name evidence="1" type="ORF">BRYFOR_09866</name>
</gene>